<feature type="non-terminal residue" evidence="1">
    <location>
        <position position="79"/>
    </location>
</feature>
<name>A0A812SY29_9DINO</name>
<gene>
    <name evidence="1" type="ORF">SNEC2469_LOCUS14170</name>
</gene>
<sequence>VCRIHHGGHSRVFIPRVQHRGDRDREEDQLLSKLPQRAVDDSEVHHQPEPCQFLLLVADHLPDRAHHIPLLRRVLHVAR</sequence>
<dbReference type="EMBL" id="CAJNJA010022693">
    <property type="protein sequence ID" value="CAE7498036.1"/>
    <property type="molecule type" value="Genomic_DNA"/>
</dbReference>
<comment type="caution">
    <text evidence="1">The sequence shown here is derived from an EMBL/GenBank/DDBJ whole genome shotgun (WGS) entry which is preliminary data.</text>
</comment>
<evidence type="ECO:0000313" key="2">
    <source>
        <dbReference type="Proteomes" id="UP000601435"/>
    </source>
</evidence>
<protein>
    <submittedName>
        <fullName evidence="1">Uncharacterized protein</fullName>
    </submittedName>
</protein>
<evidence type="ECO:0000313" key="1">
    <source>
        <dbReference type="EMBL" id="CAE7498036.1"/>
    </source>
</evidence>
<feature type="non-terminal residue" evidence="1">
    <location>
        <position position="1"/>
    </location>
</feature>
<dbReference type="Proteomes" id="UP000601435">
    <property type="component" value="Unassembled WGS sequence"/>
</dbReference>
<organism evidence="1 2">
    <name type="scientific">Symbiodinium necroappetens</name>
    <dbReference type="NCBI Taxonomy" id="1628268"/>
    <lineage>
        <taxon>Eukaryota</taxon>
        <taxon>Sar</taxon>
        <taxon>Alveolata</taxon>
        <taxon>Dinophyceae</taxon>
        <taxon>Suessiales</taxon>
        <taxon>Symbiodiniaceae</taxon>
        <taxon>Symbiodinium</taxon>
    </lineage>
</organism>
<reference evidence="1" key="1">
    <citation type="submission" date="2021-02" db="EMBL/GenBank/DDBJ databases">
        <authorList>
            <person name="Dougan E. K."/>
            <person name="Rhodes N."/>
            <person name="Thang M."/>
            <person name="Chan C."/>
        </authorList>
    </citation>
    <scope>NUCLEOTIDE SEQUENCE</scope>
</reference>
<keyword evidence="2" id="KW-1185">Reference proteome</keyword>
<accession>A0A812SY29</accession>
<proteinExistence type="predicted"/>
<dbReference type="AlphaFoldDB" id="A0A812SY29"/>